<name>A0A4U5N3X4_STECR</name>
<evidence type="ECO:0000313" key="2">
    <source>
        <dbReference type="Proteomes" id="UP000298663"/>
    </source>
</evidence>
<gene>
    <name evidence="1" type="ORF">L596_018179</name>
</gene>
<dbReference type="Proteomes" id="UP000298663">
    <property type="component" value="Unassembled WGS sequence"/>
</dbReference>
<organism evidence="1 2">
    <name type="scientific">Steinernema carpocapsae</name>
    <name type="common">Entomopathogenic nematode</name>
    <dbReference type="NCBI Taxonomy" id="34508"/>
    <lineage>
        <taxon>Eukaryota</taxon>
        <taxon>Metazoa</taxon>
        <taxon>Ecdysozoa</taxon>
        <taxon>Nematoda</taxon>
        <taxon>Chromadorea</taxon>
        <taxon>Rhabditida</taxon>
        <taxon>Tylenchina</taxon>
        <taxon>Panagrolaimomorpha</taxon>
        <taxon>Strongyloidoidea</taxon>
        <taxon>Steinernematidae</taxon>
        <taxon>Steinernema</taxon>
    </lineage>
</organism>
<proteinExistence type="predicted"/>
<reference evidence="1 2" key="1">
    <citation type="journal article" date="2015" name="Genome Biol.">
        <title>Comparative genomics of Steinernema reveals deeply conserved gene regulatory networks.</title>
        <authorList>
            <person name="Dillman A.R."/>
            <person name="Macchietto M."/>
            <person name="Porter C.F."/>
            <person name="Rogers A."/>
            <person name="Williams B."/>
            <person name="Antoshechkin I."/>
            <person name="Lee M.M."/>
            <person name="Goodwin Z."/>
            <person name="Lu X."/>
            <person name="Lewis E.E."/>
            <person name="Goodrich-Blair H."/>
            <person name="Stock S.P."/>
            <person name="Adams B.J."/>
            <person name="Sternberg P.W."/>
            <person name="Mortazavi A."/>
        </authorList>
    </citation>
    <scope>NUCLEOTIDE SEQUENCE [LARGE SCALE GENOMIC DNA]</scope>
    <source>
        <strain evidence="1 2">ALL</strain>
    </source>
</reference>
<evidence type="ECO:0000313" key="1">
    <source>
        <dbReference type="EMBL" id="TKR77159.1"/>
    </source>
</evidence>
<comment type="caution">
    <text evidence="1">The sequence shown here is derived from an EMBL/GenBank/DDBJ whole genome shotgun (WGS) entry which is preliminary data.</text>
</comment>
<reference evidence="1 2" key="2">
    <citation type="journal article" date="2019" name="G3 (Bethesda)">
        <title>Hybrid Assembly of the Genome of the Entomopathogenic Nematode Steinernema carpocapsae Identifies the X-Chromosome.</title>
        <authorList>
            <person name="Serra L."/>
            <person name="Macchietto M."/>
            <person name="Macias-Munoz A."/>
            <person name="McGill C.J."/>
            <person name="Rodriguez I.M."/>
            <person name="Rodriguez B."/>
            <person name="Murad R."/>
            <person name="Mortazavi A."/>
        </authorList>
    </citation>
    <scope>NUCLEOTIDE SEQUENCE [LARGE SCALE GENOMIC DNA]</scope>
    <source>
        <strain evidence="1 2">ALL</strain>
    </source>
</reference>
<keyword evidence="2" id="KW-1185">Reference proteome</keyword>
<sequence>MTYANLPHKLPDITSPKPSQFRCPKLPHLRAFQPLCLTKGTCFYILKPPNFLSNNPTFTCLPAPIFYALH</sequence>
<dbReference type="AlphaFoldDB" id="A0A4U5N3X4"/>
<dbReference type="EMBL" id="AZBU02000005">
    <property type="protein sequence ID" value="TKR77159.1"/>
    <property type="molecule type" value="Genomic_DNA"/>
</dbReference>
<accession>A0A4U5N3X4</accession>
<protein>
    <submittedName>
        <fullName evidence="1">Uncharacterized protein</fullName>
    </submittedName>
</protein>